<gene>
    <name evidence="2" type="ORF">LCGC14_1258560</name>
</gene>
<dbReference type="AlphaFoldDB" id="A0A0F9LMQ7"/>
<evidence type="ECO:0000256" key="1">
    <source>
        <dbReference type="SAM" id="MobiDB-lite"/>
    </source>
</evidence>
<dbReference type="EMBL" id="LAZR01006956">
    <property type="protein sequence ID" value="KKM88456.1"/>
    <property type="molecule type" value="Genomic_DNA"/>
</dbReference>
<reference evidence="2" key="1">
    <citation type="journal article" date="2015" name="Nature">
        <title>Complex archaea that bridge the gap between prokaryotes and eukaryotes.</title>
        <authorList>
            <person name="Spang A."/>
            <person name="Saw J.H."/>
            <person name="Jorgensen S.L."/>
            <person name="Zaremba-Niedzwiedzka K."/>
            <person name="Martijn J."/>
            <person name="Lind A.E."/>
            <person name="van Eijk R."/>
            <person name="Schleper C."/>
            <person name="Guy L."/>
            <person name="Ettema T.J."/>
        </authorList>
    </citation>
    <scope>NUCLEOTIDE SEQUENCE</scope>
</reference>
<proteinExistence type="predicted"/>
<protein>
    <submittedName>
        <fullName evidence="2">Uncharacterized protein</fullName>
    </submittedName>
</protein>
<evidence type="ECO:0000313" key="2">
    <source>
        <dbReference type="EMBL" id="KKM88456.1"/>
    </source>
</evidence>
<accession>A0A0F9LMQ7</accession>
<feature type="region of interest" description="Disordered" evidence="1">
    <location>
        <begin position="39"/>
        <end position="85"/>
    </location>
</feature>
<sequence>MPQRKKKPTPEQIGKALRGAFKNIGKLAQGEDVITEAVQPEKKKKKREVAAKPPTPKITAGLLRHRKSIKDRELRPSVAGLQRAQ</sequence>
<organism evidence="2">
    <name type="scientific">marine sediment metagenome</name>
    <dbReference type="NCBI Taxonomy" id="412755"/>
    <lineage>
        <taxon>unclassified sequences</taxon>
        <taxon>metagenomes</taxon>
        <taxon>ecological metagenomes</taxon>
    </lineage>
</organism>
<name>A0A0F9LMQ7_9ZZZZ</name>
<comment type="caution">
    <text evidence="2">The sequence shown here is derived from an EMBL/GenBank/DDBJ whole genome shotgun (WGS) entry which is preliminary data.</text>
</comment>